<feature type="compositionally biased region" description="Basic residues" evidence="1">
    <location>
        <begin position="1"/>
        <end position="15"/>
    </location>
</feature>
<feature type="compositionally biased region" description="Basic residues" evidence="1">
    <location>
        <begin position="277"/>
        <end position="290"/>
    </location>
</feature>
<feature type="compositionally biased region" description="Basic residues" evidence="1">
    <location>
        <begin position="510"/>
        <end position="524"/>
    </location>
</feature>
<feature type="compositionally biased region" description="Basic residues" evidence="1">
    <location>
        <begin position="347"/>
        <end position="356"/>
    </location>
</feature>
<name>A0A6J4KN20_9ACTN</name>
<feature type="compositionally biased region" description="Low complexity" evidence="1">
    <location>
        <begin position="357"/>
        <end position="375"/>
    </location>
</feature>
<proteinExistence type="predicted"/>
<feature type="compositionally biased region" description="Gly residues" evidence="1">
    <location>
        <begin position="245"/>
        <end position="254"/>
    </location>
</feature>
<evidence type="ECO:0000313" key="2">
    <source>
        <dbReference type="EMBL" id="CAA9310611.1"/>
    </source>
</evidence>
<feature type="compositionally biased region" description="Low complexity" evidence="1">
    <location>
        <begin position="16"/>
        <end position="33"/>
    </location>
</feature>
<reference evidence="2" key="1">
    <citation type="submission" date="2020-02" db="EMBL/GenBank/DDBJ databases">
        <authorList>
            <person name="Meier V. D."/>
        </authorList>
    </citation>
    <scope>NUCLEOTIDE SEQUENCE</scope>
    <source>
        <strain evidence="2">AVDCRST_MAG16</strain>
    </source>
</reference>
<feature type="compositionally biased region" description="Basic residues" evidence="1">
    <location>
        <begin position="163"/>
        <end position="178"/>
    </location>
</feature>
<evidence type="ECO:0000256" key="1">
    <source>
        <dbReference type="SAM" id="MobiDB-lite"/>
    </source>
</evidence>
<dbReference type="EMBL" id="CADCUE010000010">
    <property type="protein sequence ID" value="CAA9310611.1"/>
    <property type="molecule type" value="Genomic_DNA"/>
</dbReference>
<dbReference type="AlphaFoldDB" id="A0A6J4KN20"/>
<feature type="region of interest" description="Disordered" evidence="1">
    <location>
        <begin position="1"/>
        <end position="67"/>
    </location>
</feature>
<feature type="non-terminal residue" evidence="2">
    <location>
        <position position="1"/>
    </location>
</feature>
<feature type="compositionally biased region" description="Low complexity" evidence="1">
    <location>
        <begin position="300"/>
        <end position="310"/>
    </location>
</feature>
<feature type="compositionally biased region" description="Basic residues" evidence="1">
    <location>
        <begin position="47"/>
        <end position="59"/>
    </location>
</feature>
<feature type="compositionally biased region" description="Low complexity" evidence="1">
    <location>
        <begin position="429"/>
        <end position="441"/>
    </location>
</feature>
<feature type="compositionally biased region" description="Low complexity" evidence="1">
    <location>
        <begin position="185"/>
        <end position="195"/>
    </location>
</feature>
<feature type="non-terminal residue" evidence="2">
    <location>
        <position position="533"/>
    </location>
</feature>
<sequence>EVAARTARRAVRHHAAVGGTAARLAAARTPLPGRGRDDARRPGPAGGRRRLVRGARHAGGRPAGAGLLPARRAVDGRAARARGVLPTAVRLDRRARAGPVLRRAADAARAAAAGQPDDAAPTAVLPAAGRGVATAARLRRLVVPGADRGPAAAQRAAAAAAARARRRGRPPARRRRPRRDGGGPAPARRPAAGPRGRQRQQRRPAHAARRRRGRTPDRRRPRGRHAPDRRGPRRPARSGAAHQGPRGGSAGLGRDGVRPGRARTVARRTTAGDHVRGARRRAGAGRRRLVVGRQPRALRHGPAAGPAGVRPARHRPRSDRVHAGRARAPDRQHLGQLRLAGGAGARGRARRRRAGRGARAGAGAEPPAGRAVGAPRLRRGTGRVLPAGRRRLPAVAQELPARRLLRRAAGPLPVLLRRGAGRAGRDRAGPGAAPAPAAAGRAGRRPRPAARRRAHRAARLLVARRRGAAAGAGGAVGLGALPPAGDGARRARRLGRRRPAGRAARTAQPRGRRPGRPSARARRRAGADRDERL</sequence>
<feature type="compositionally biased region" description="Basic and acidic residues" evidence="1">
    <location>
        <begin position="318"/>
        <end position="333"/>
    </location>
</feature>
<feature type="compositionally biased region" description="Basic residues" evidence="1">
    <location>
        <begin position="490"/>
        <end position="500"/>
    </location>
</feature>
<accession>A0A6J4KN20</accession>
<organism evidence="2">
    <name type="scientific">uncultured Frankineae bacterium</name>
    <dbReference type="NCBI Taxonomy" id="437475"/>
    <lineage>
        <taxon>Bacteria</taxon>
        <taxon>Bacillati</taxon>
        <taxon>Actinomycetota</taxon>
        <taxon>Actinomycetes</taxon>
        <taxon>Frankiales</taxon>
        <taxon>environmental samples</taxon>
    </lineage>
</organism>
<feature type="region of interest" description="Disordered" evidence="1">
    <location>
        <begin position="419"/>
        <end position="454"/>
    </location>
</feature>
<feature type="compositionally biased region" description="Basic residues" evidence="1">
    <location>
        <begin position="442"/>
        <end position="454"/>
    </location>
</feature>
<protein>
    <submittedName>
        <fullName evidence="2">Uncharacterized protein</fullName>
    </submittedName>
</protein>
<feature type="region of interest" description="Disordered" evidence="1">
    <location>
        <begin position="147"/>
        <end position="383"/>
    </location>
</feature>
<feature type="compositionally biased region" description="Basic residues" evidence="1">
    <location>
        <begin position="196"/>
        <end position="224"/>
    </location>
</feature>
<feature type="compositionally biased region" description="Low complexity" evidence="1">
    <location>
        <begin position="147"/>
        <end position="162"/>
    </location>
</feature>
<gene>
    <name evidence="2" type="ORF">AVDCRST_MAG16-146</name>
</gene>
<feature type="region of interest" description="Disordered" evidence="1">
    <location>
        <begin position="473"/>
        <end position="533"/>
    </location>
</feature>